<comment type="caution">
    <text evidence="3">The sequence shown here is derived from an EMBL/GenBank/DDBJ whole genome shotgun (WGS) entry which is preliminary data.</text>
</comment>
<dbReference type="PANTHER" id="PTHR43767:SF1">
    <property type="entry name" value="NONRIBOSOMAL PEPTIDE SYNTHASE PES1 (EUROFUNG)-RELATED"/>
    <property type="match status" value="1"/>
</dbReference>
<name>A0ABT7BFN0_9CYAN</name>
<dbReference type="SUPFAM" id="SSF56801">
    <property type="entry name" value="Acetyl-CoA synthetase-like"/>
    <property type="match status" value="1"/>
</dbReference>
<evidence type="ECO:0000313" key="4">
    <source>
        <dbReference type="Proteomes" id="UP001231370"/>
    </source>
</evidence>
<keyword evidence="1" id="KW-0812">Transmembrane</keyword>
<dbReference type="InterPro" id="IPR020845">
    <property type="entry name" value="AMP-binding_CS"/>
</dbReference>
<dbReference type="InterPro" id="IPR000873">
    <property type="entry name" value="AMP-dep_synth/lig_dom"/>
</dbReference>
<feature type="domain" description="AMP-dependent synthetase/ligase" evidence="2">
    <location>
        <begin position="12"/>
        <end position="386"/>
    </location>
</feature>
<sequence length="523" mass="57407">MVNIARRLQERLQEQCTQFGDRPAIITQKQSISFAELDRASSCAAAYLQDLGLNPGGRVLVFLPMSIDLYIALLAVFKLGIIAMFVDPSAGQTHLEHCCHIAPPQALLATPKASLLLFKSSALRHIPIKLVPNIFLPGIKNWQRWRSYSPSPTLYAATAETPALLTFTSGSTGKPKGALRSHGFLLTQHEVLARHLEHQPGAIDLTTLPVFILSNLASGVTSLIPAGDLRKPGFVQPAPILRQIETHQPSSTVASPAFLERLVSYCEESEIGLESFQRIFTGGAPVFPSLCDRLQKCATHAQIIPMYGSTEAEPIAHTLHPQPSPPSSVGGLFAGYPIPEINLKIIPDSWGKPIDALTPEAFADYTLAPLTPGEIVVSGDHVLPGYVNGEGDLETKFRVGDTPWHRTGDGGYLDSDGNLWLLGRTRAKIQDEKGILYPLSVEAIAHQFPLIKRAALVKHRHQRWLILELNPLYPPDERQLSQLKTALEFAKIDEMKIVDKIPVDARHNAKINYPALEKMLAQL</sequence>
<accession>A0ABT7BFN0</accession>
<dbReference type="PROSITE" id="PS00455">
    <property type="entry name" value="AMP_BINDING"/>
    <property type="match status" value="1"/>
</dbReference>
<dbReference type="Pfam" id="PF00501">
    <property type="entry name" value="AMP-binding"/>
    <property type="match status" value="1"/>
</dbReference>
<keyword evidence="4" id="KW-1185">Reference proteome</keyword>
<dbReference type="Proteomes" id="UP001231370">
    <property type="component" value="Unassembled WGS sequence"/>
</dbReference>
<evidence type="ECO:0000256" key="1">
    <source>
        <dbReference type="SAM" id="Phobius"/>
    </source>
</evidence>
<reference evidence="3 4" key="1">
    <citation type="submission" date="2023-01" db="EMBL/GenBank/DDBJ databases">
        <title>Novel diversity within Roseofilum (Cyanobacteria; Desertifilaceae) from marine benthic mats with descriptions of four novel species.</title>
        <authorList>
            <person name="Wang Y."/>
            <person name="Berthold D.E."/>
            <person name="Hu J."/>
            <person name="Lefler F.W."/>
            <person name="Laughinghouse H.D. IV."/>
        </authorList>
    </citation>
    <scope>NUCLEOTIDE SEQUENCE [LARGE SCALE GENOMIC DNA]</scope>
    <source>
        <strain evidence="3 4">BLCC-M91</strain>
    </source>
</reference>
<gene>
    <name evidence="3" type="ORF">PJF56_01900</name>
</gene>
<feature type="transmembrane region" description="Helical" evidence="1">
    <location>
        <begin position="67"/>
        <end position="86"/>
    </location>
</feature>
<keyword evidence="1" id="KW-1133">Transmembrane helix</keyword>
<proteinExistence type="predicted"/>
<dbReference type="RefSeq" id="WP_283760937.1">
    <property type="nucleotide sequence ID" value="NZ_JAQPOK010000012.1"/>
</dbReference>
<evidence type="ECO:0000259" key="2">
    <source>
        <dbReference type="Pfam" id="PF00501"/>
    </source>
</evidence>
<dbReference type="Gene3D" id="3.40.50.12780">
    <property type="entry name" value="N-terminal domain of ligase-like"/>
    <property type="match status" value="1"/>
</dbReference>
<dbReference type="EMBL" id="JAQPOK010000012">
    <property type="protein sequence ID" value="MDJ1177607.1"/>
    <property type="molecule type" value="Genomic_DNA"/>
</dbReference>
<organism evidence="3 4">
    <name type="scientific">Roseofilum halophilum BLCC-M91</name>
    <dbReference type="NCBI Taxonomy" id="3022259"/>
    <lineage>
        <taxon>Bacteria</taxon>
        <taxon>Bacillati</taxon>
        <taxon>Cyanobacteriota</taxon>
        <taxon>Cyanophyceae</taxon>
        <taxon>Desertifilales</taxon>
        <taxon>Desertifilaceae</taxon>
        <taxon>Roseofilum</taxon>
        <taxon>Roseofilum halophilum</taxon>
    </lineage>
</organism>
<dbReference type="InterPro" id="IPR050237">
    <property type="entry name" value="ATP-dep_AMP-bd_enzyme"/>
</dbReference>
<dbReference type="PANTHER" id="PTHR43767">
    <property type="entry name" value="LONG-CHAIN-FATTY-ACID--COA LIGASE"/>
    <property type="match status" value="1"/>
</dbReference>
<protein>
    <submittedName>
        <fullName evidence="3">AMP-binding protein</fullName>
    </submittedName>
</protein>
<evidence type="ECO:0000313" key="3">
    <source>
        <dbReference type="EMBL" id="MDJ1177607.1"/>
    </source>
</evidence>
<dbReference type="InterPro" id="IPR042099">
    <property type="entry name" value="ANL_N_sf"/>
</dbReference>
<keyword evidence="1" id="KW-0472">Membrane</keyword>